<evidence type="ECO:0000256" key="1">
    <source>
        <dbReference type="SAM" id="MobiDB-lite"/>
    </source>
</evidence>
<keyword evidence="3" id="KW-1185">Reference proteome</keyword>
<feature type="region of interest" description="Disordered" evidence="1">
    <location>
        <begin position="141"/>
        <end position="160"/>
    </location>
</feature>
<evidence type="ECO:0000313" key="2">
    <source>
        <dbReference type="EMBL" id="SMQ48211.1"/>
    </source>
</evidence>
<accession>A0A1X7RLX9</accession>
<dbReference type="Proteomes" id="UP000215127">
    <property type="component" value="Chromosome 2"/>
</dbReference>
<gene>
    <name evidence="2" type="ORF">ZT3D7_G3360</name>
</gene>
<feature type="compositionally biased region" description="Basic and acidic residues" evidence="1">
    <location>
        <begin position="148"/>
        <end position="160"/>
    </location>
</feature>
<organism evidence="2 3">
    <name type="scientific">Zymoseptoria tritici (strain ST99CH_3D7)</name>
    <dbReference type="NCBI Taxonomy" id="1276538"/>
    <lineage>
        <taxon>Eukaryota</taxon>
        <taxon>Fungi</taxon>
        <taxon>Dikarya</taxon>
        <taxon>Ascomycota</taxon>
        <taxon>Pezizomycotina</taxon>
        <taxon>Dothideomycetes</taxon>
        <taxon>Dothideomycetidae</taxon>
        <taxon>Mycosphaerellales</taxon>
        <taxon>Mycosphaerellaceae</taxon>
        <taxon>Zymoseptoria</taxon>
    </lineage>
</organism>
<reference evidence="2 3" key="1">
    <citation type="submission" date="2016-06" db="EMBL/GenBank/DDBJ databases">
        <authorList>
            <person name="Kjaerup R.B."/>
            <person name="Dalgaard T.S."/>
            <person name="Juul-Madsen H.R."/>
        </authorList>
    </citation>
    <scope>NUCLEOTIDE SEQUENCE [LARGE SCALE GENOMIC DNA]</scope>
</reference>
<dbReference type="AlphaFoldDB" id="A0A1X7RLX9"/>
<proteinExistence type="predicted"/>
<protein>
    <submittedName>
        <fullName evidence="2">Uncharacterized protein</fullName>
    </submittedName>
</protein>
<evidence type="ECO:0000313" key="3">
    <source>
        <dbReference type="Proteomes" id="UP000215127"/>
    </source>
</evidence>
<sequence length="160" mass="17794">MEVHKGRYFAVCCTSKNTADAATKILQAQDTRFQFIVVIRDLDETYTEISSPPVSDFDPPFAGQTAKECWQTLSAMTSRTKSDLDTELFVILDERSSQDDSALIVLVLQDDGKSDPKIETVRVDLKLVSDILPTWAVKGDDMPDLQAEAERTDDGVCREG</sequence>
<name>A0A1X7RLX9_ZYMT9</name>
<dbReference type="EMBL" id="LT853693">
    <property type="protein sequence ID" value="SMQ48211.1"/>
    <property type="molecule type" value="Genomic_DNA"/>
</dbReference>